<evidence type="ECO:0000259" key="6">
    <source>
        <dbReference type="SMART" id="SM00906"/>
    </source>
</evidence>
<keyword evidence="3" id="KW-0238">DNA-binding</keyword>
<evidence type="ECO:0000256" key="1">
    <source>
        <dbReference type="ARBA" id="ARBA00004123"/>
    </source>
</evidence>
<reference evidence="7" key="2">
    <citation type="submission" date="2023-05" db="EMBL/GenBank/DDBJ databases">
        <authorList>
            <consortium name="Lawrence Berkeley National Laboratory"/>
            <person name="Steindorff A."/>
            <person name="Hensen N."/>
            <person name="Bonometti L."/>
            <person name="Westerberg I."/>
            <person name="Brannstrom I.O."/>
            <person name="Guillou S."/>
            <person name="Cros-Aarteil S."/>
            <person name="Calhoun S."/>
            <person name="Haridas S."/>
            <person name="Kuo A."/>
            <person name="Mondo S."/>
            <person name="Pangilinan J."/>
            <person name="Riley R."/>
            <person name="Labutti K."/>
            <person name="Andreopoulos B."/>
            <person name="Lipzen A."/>
            <person name="Chen C."/>
            <person name="Yanf M."/>
            <person name="Daum C."/>
            <person name="Ng V."/>
            <person name="Clum A."/>
            <person name="Ohm R."/>
            <person name="Martin F."/>
            <person name="Silar P."/>
            <person name="Natvig D."/>
            <person name="Lalanne C."/>
            <person name="Gautier V."/>
            <person name="Ament-Velasquez S.L."/>
            <person name="Kruys A."/>
            <person name="Hutchinson M.I."/>
            <person name="Powell A.J."/>
            <person name="Barry K."/>
            <person name="Miller A.N."/>
            <person name="Grigoriev I.V."/>
            <person name="Debuchy R."/>
            <person name="Gladieux P."/>
            <person name="Thoren M.H."/>
            <person name="Johannesson H."/>
        </authorList>
    </citation>
    <scope>NUCLEOTIDE SEQUENCE</scope>
    <source>
        <strain evidence="7">CBS 532.94</strain>
    </source>
</reference>
<dbReference type="GO" id="GO:0003677">
    <property type="term" value="F:DNA binding"/>
    <property type="evidence" value="ECO:0007669"/>
    <property type="project" value="UniProtKB-KW"/>
</dbReference>
<evidence type="ECO:0000313" key="7">
    <source>
        <dbReference type="EMBL" id="KAK4234350.1"/>
    </source>
</evidence>
<dbReference type="GO" id="GO:0005634">
    <property type="term" value="C:nucleus"/>
    <property type="evidence" value="ECO:0007669"/>
    <property type="project" value="UniProtKB-SubCell"/>
</dbReference>
<dbReference type="EMBL" id="MU860381">
    <property type="protein sequence ID" value="KAK4234350.1"/>
    <property type="molecule type" value="Genomic_DNA"/>
</dbReference>
<dbReference type="PANTHER" id="PTHR46910:SF37">
    <property type="entry name" value="ZN(II)2CYS6 TRANSCRIPTION FACTOR (EUROFUNG)"/>
    <property type="match status" value="1"/>
</dbReference>
<dbReference type="SMART" id="SM00906">
    <property type="entry name" value="Fungal_trans"/>
    <property type="match status" value="1"/>
</dbReference>
<evidence type="ECO:0000256" key="5">
    <source>
        <dbReference type="ARBA" id="ARBA00023242"/>
    </source>
</evidence>
<feature type="domain" description="Xylanolytic transcriptional activator regulatory" evidence="6">
    <location>
        <begin position="42"/>
        <end position="115"/>
    </location>
</feature>
<dbReference type="GO" id="GO:0003700">
    <property type="term" value="F:DNA-binding transcription factor activity"/>
    <property type="evidence" value="ECO:0007669"/>
    <property type="project" value="InterPro"/>
</dbReference>
<dbReference type="GO" id="GO:0008270">
    <property type="term" value="F:zinc ion binding"/>
    <property type="evidence" value="ECO:0007669"/>
    <property type="project" value="InterPro"/>
</dbReference>
<comment type="subcellular location">
    <subcellularLocation>
        <location evidence="1">Nucleus</location>
    </subcellularLocation>
</comment>
<keyword evidence="4" id="KW-0804">Transcription</keyword>
<protein>
    <submittedName>
        <fullName evidence="7">Fungal-specific transcription factor domain-containing protein</fullName>
    </submittedName>
</protein>
<proteinExistence type="predicted"/>
<dbReference type="AlphaFoldDB" id="A0AAN7HAR3"/>
<dbReference type="PANTHER" id="PTHR46910">
    <property type="entry name" value="TRANSCRIPTION FACTOR PDR1"/>
    <property type="match status" value="1"/>
</dbReference>
<dbReference type="Proteomes" id="UP001303760">
    <property type="component" value="Unassembled WGS sequence"/>
</dbReference>
<dbReference type="InterPro" id="IPR050987">
    <property type="entry name" value="AtrR-like"/>
</dbReference>
<keyword evidence="5" id="KW-0539">Nucleus</keyword>
<accession>A0AAN7HAR3</accession>
<keyword evidence="2" id="KW-0805">Transcription regulation</keyword>
<dbReference type="GO" id="GO:0006351">
    <property type="term" value="P:DNA-templated transcription"/>
    <property type="evidence" value="ECO:0007669"/>
    <property type="project" value="InterPro"/>
</dbReference>
<gene>
    <name evidence="7" type="ORF">C8A03DRAFT_47291</name>
</gene>
<keyword evidence="8" id="KW-1185">Reference proteome</keyword>
<reference evidence="7" key="1">
    <citation type="journal article" date="2023" name="Mol. Phylogenet. Evol.">
        <title>Genome-scale phylogeny and comparative genomics of the fungal order Sordariales.</title>
        <authorList>
            <person name="Hensen N."/>
            <person name="Bonometti L."/>
            <person name="Westerberg I."/>
            <person name="Brannstrom I.O."/>
            <person name="Guillou S."/>
            <person name="Cros-Aarteil S."/>
            <person name="Calhoun S."/>
            <person name="Haridas S."/>
            <person name="Kuo A."/>
            <person name="Mondo S."/>
            <person name="Pangilinan J."/>
            <person name="Riley R."/>
            <person name="LaButti K."/>
            <person name="Andreopoulos B."/>
            <person name="Lipzen A."/>
            <person name="Chen C."/>
            <person name="Yan M."/>
            <person name="Daum C."/>
            <person name="Ng V."/>
            <person name="Clum A."/>
            <person name="Steindorff A."/>
            <person name="Ohm R.A."/>
            <person name="Martin F."/>
            <person name="Silar P."/>
            <person name="Natvig D.O."/>
            <person name="Lalanne C."/>
            <person name="Gautier V."/>
            <person name="Ament-Velasquez S.L."/>
            <person name="Kruys A."/>
            <person name="Hutchinson M.I."/>
            <person name="Powell A.J."/>
            <person name="Barry K."/>
            <person name="Miller A.N."/>
            <person name="Grigoriev I.V."/>
            <person name="Debuchy R."/>
            <person name="Gladieux P."/>
            <person name="Hiltunen Thoren M."/>
            <person name="Johannesson H."/>
        </authorList>
    </citation>
    <scope>NUCLEOTIDE SEQUENCE</scope>
    <source>
        <strain evidence="7">CBS 532.94</strain>
    </source>
</reference>
<sequence>MSNAQAAASDLAAYHGDLLGLQALLGLVMLHLGRLHESLTAAKTLMASGFKLAHKLGLFQSKVNALFDSETALHRAHIFWILYALDRDLSLRTFDPPLIQDADHDIAKSTSTFASGLIRFVASTGDDIFFNVISAWINLAHIQNEIHEKLYAPAARQLLALQFTCLACILQMHRVGSHDAEWIARLVDYSQRAERNMHLLLNPPIDCNALTVMEHHRNDVNAEADEKLIAEAVAFLARVAAETPDWETPCKLHAACDVLRRRARIARHKFTFGRPVVPEPASVAWLEAAARHSAGLSAIALVQAITTAEVKPLAARLW</sequence>
<name>A0AAN7HAR3_9PEZI</name>
<evidence type="ECO:0000256" key="4">
    <source>
        <dbReference type="ARBA" id="ARBA00023163"/>
    </source>
</evidence>
<evidence type="ECO:0000256" key="2">
    <source>
        <dbReference type="ARBA" id="ARBA00023015"/>
    </source>
</evidence>
<evidence type="ECO:0000313" key="8">
    <source>
        <dbReference type="Proteomes" id="UP001303760"/>
    </source>
</evidence>
<dbReference type="CDD" id="cd12148">
    <property type="entry name" value="fungal_TF_MHR"/>
    <property type="match status" value="1"/>
</dbReference>
<dbReference type="InterPro" id="IPR007219">
    <property type="entry name" value="XnlR_reg_dom"/>
</dbReference>
<comment type="caution">
    <text evidence="7">The sequence shown here is derived from an EMBL/GenBank/DDBJ whole genome shotgun (WGS) entry which is preliminary data.</text>
</comment>
<organism evidence="7 8">
    <name type="scientific">Achaetomium macrosporum</name>
    <dbReference type="NCBI Taxonomy" id="79813"/>
    <lineage>
        <taxon>Eukaryota</taxon>
        <taxon>Fungi</taxon>
        <taxon>Dikarya</taxon>
        <taxon>Ascomycota</taxon>
        <taxon>Pezizomycotina</taxon>
        <taxon>Sordariomycetes</taxon>
        <taxon>Sordariomycetidae</taxon>
        <taxon>Sordariales</taxon>
        <taxon>Chaetomiaceae</taxon>
        <taxon>Achaetomium</taxon>
    </lineage>
</organism>
<evidence type="ECO:0000256" key="3">
    <source>
        <dbReference type="ARBA" id="ARBA00023125"/>
    </source>
</evidence>